<reference evidence="8" key="1">
    <citation type="journal article" date="2014" name="Int. J. Syst. Evol. Microbiol.">
        <title>Complete genome sequence of Corynebacterium casei LMG S-19264T (=DSM 44701T), isolated from a smear-ripened cheese.</title>
        <authorList>
            <consortium name="US DOE Joint Genome Institute (JGI-PGF)"/>
            <person name="Walter F."/>
            <person name="Albersmeier A."/>
            <person name="Kalinowski J."/>
            <person name="Ruckert C."/>
        </authorList>
    </citation>
    <scope>NUCLEOTIDE SEQUENCE</scope>
    <source>
        <strain evidence="8">CGMCC 1.10859</strain>
    </source>
</reference>
<name>A0AAN4UNJ8_9RHOB</name>
<dbReference type="Gene3D" id="2.40.50.100">
    <property type="match status" value="1"/>
</dbReference>
<evidence type="ECO:0000313" key="8">
    <source>
        <dbReference type="EMBL" id="GHD99189.1"/>
    </source>
</evidence>
<comment type="caution">
    <text evidence="8">The sequence shown here is derived from an EMBL/GenBank/DDBJ whole genome shotgun (WGS) entry which is preliminary data.</text>
</comment>
<keyword evidence="4" id="KW-0732">Signal</keyword>
<dbReference type="GO" id="GO:1990281">
    <property type="term" value="C:efflux pump complex"/>
    <property type="evidence" value="ECO:0007669"/>
    <property type="project" value="TreeGrafter"/>
</dbReference>
<feature type="signal peptide" evidence="4">
    <location>
        <begin position="1"/>
        <end position="24"/>
    </location>
</feature>
<evidence type="ECO:0000313" key="9">
    <source>
        <dbReference type="EMBL" id="SDW31673.1"/>
    </source>
</evidence>
<protein>
    <submittedName>
        <fullName evidence="9">RND family efflux transporter, MFP subunit</fullName>
    </submittedName>
    <submittedName>
        <fullName evidence="8">Secretion protein HlyD</fullName>
    </submittedName>
</protein>
<dbReference type="Pfam" id="PF25967">
    <property type="entry name" value="RND-MFP_C"/>
    <property type="match status" value="1"/>
</dbReference>
<evidence type="ECO:0000256" key="3">
    <source>
        <dbReference type="ARBA" id="ARBA00022448"/>
    </source>
</evidence>
<dbReference type="NCBIfam" id="TIGR01730">
    <property type="entry name" value="RND_mfp"/>
    <property type="match status" value="1"/>
</dbReference>
<dbReference type="Pfam" id="PF25876">
    <property type="entry name" value="HH_MFP_RND"/>
    <property type="match status" value="1"/>
</dbReference>
<feature type="domain" description="Multidrug resistance protein MdtA-like alpha-helical hairpin" evidence="5">
    <location>
        <begin position="107"/>
        <end position="177"/>
    </location>
</feature>
<dbReference type="InterPro" id="IPR058625">
    <property type="entry name" value="MdtA-like_BSH"/>
</dbReference>
<evidence type="ECO:0000313" key="10">
    <source>
        <dbReference type="Proteomes" id="UP000199541"/>
    </source>
</evidence>
<organism evidence="8 11">
    <name type="scientific">Allgaiera indica</name>
    <dbReference type="NCBI Taxonomy" id="765699"/>
    <lineage>
        <taxon>Bacteria</taxon>
        <taxon>Pseudomonadati</taxon>
        <taxon>Pseudomonadota</taxon>
        <taxon>Alphaproteobacteria</taxon>
        <taxon>Rhodobacterales</taxon>
        <taxon>Paracoccaceae</taxon>
        <taxon>Allgaiera</taxon>
    </lineage>
</organism>
<dbReference type="GO" id="GO:0015562">
    <property type="term" value="F:efflux transmembrane transporter activity"/>
    <property type="evidence" value="ECO:0007669"/>
    <property type="project" value="TreeGrafter"/>
</dbReference>
<dbReference type="Gene3D" id="2.40.30.170">
    <property type="match status" value="1"/>
</dbReference>
<evidence type="ECO:0000259" key="7">
    <source>
        <dbReference type="Pfam" id="PF25967"/>
    </source>
</evidence>
<evidence type="ECO:0000256" key="4">
    <source>
        <dbReference type="SAM" id="SignalP"/>
    </source>
</evidence>
<dbReference type="Gene3D" id="2.40.420.20">
    <property type="match status" value="1"/>
</dbReference>
<dbReference type="InterPro" id="IPR058624">
    <property type="entry name" value="MdtA-like_HH"/>
</dbReference>
<dbReference type="Proteomes" id="UP000634647">
    <property type="component" value="Unassembled WGS sequence"/>
</dbReference>
<feature type="domain" description="Multidrug resistance protein MdtA-like barrel-sandwich hybrid" evidence="6">
    <location>
        <begin position="68"/>
        <end position="206"/>
    </location>
</feature>
<dbReference type="Gene3D" id="1.10.287.470">
    <property type="entry name" value="Helix hairpin bin"/>
    <property type="match status" value="1"/>
</dbReference>
<reference evidence="9 10" key="2">
    <citation type="submission" date="2016-10" db="EMBL/GenBank/DDBJ databases">
        <authorList>
            <person name="Varghese N."/>
            <person name="Submissions S."/>
        </authorList>
    </citation>
    <scope>NUCLEOTIDE SEQUENCE [LARGE SCALE GENOMIC DNA]</scope>
    <source>
        <strain evidence="9 10">DSM 24802</strain>
    </source>
</reference>
<dbReference type="SUPFAM" id="SSF111369">
    <property type="entry name" value="HlyD-like secretion proteins"/>
    <property type="match status" value="1"/>
</dbReference>
<dbReference type="EMBL" id="BNAB01000002">
    <property type="protein sequence ID" value="GHD99189.1"/>
    <property type="molecule type" value="Genomic_DNA"/>
</dbReference>
<reference evidence="8" key="3">
    <citation type="submission" date="2023-06" db="EMBL/GenBank/DDBJ databases">
        <authorList>
            <person name="Sun Q."/>
            <person name="Zhou Y."/>
        </authorList>
    </citation>
    <scope>NUCLEOTIDE SEQUENCE</scope>
    <source>
        <strain evidence="8">CGMCC 1.10859</strain>
    </source>
</reference>
<sequence>MTIRSATIRFLPIFILGLASLQLAAGVTRPDTARAADVRPIAVRVAAAVARDWPRIVQVPGSVSAVKVATLASRDGGRVSRVAVHAGSAVKAGDLIAEIGLTNAQAQLTQAQANLASQQAILDEAAASDKRYRQLYHTKAASQQQYQSVHRSYLTAQAAVSAAQSALSNARNNLTYARVKAPFAGIVAKKLVDAGDVVGGGTPVAVIAGRTPKIKAQVGPEVFAALKPGDRASISVDGKTWPAVITVTDASADPATHTHLIEMRLQATTQLPFGAYAEVGLTVGGTHVLAVPAAALVRRAGLLGVFVAGRDGRAHFRLVRTGARQGDKVAVVAGLAAGEKVIVAPPPGLTNAAPIAASAAKGTDRG</sequence>
<comment type="similarity">
    <text evidence="2">Belongs to the membrane fusion protein (MFP) (TC 8.A.1) family.</text>
</comment>
<dbReference type="RefSeq" id="WP_035841801.1">
    <property type="nucleotide sequence ID" value="NZ_BNAB01000002.1"/>
</dbReference>
<evidence type="ECO:0000256" key="2">
    <source>
        <dbReference type="ARBA" id="ARBA00009477"/>
    </source>
</evidence>
<dbReference type="InterPro" id="IPR006143">
    <property type="entry name" value="RND_pump_MFP"/>
</dbReference>
<gene>
    <name evidence="8" type="ORF">GCM10008024_05570</name>
    <name evidence="9" type="ORF">SAMN05444006_102318</name>
</gene>
<dbReference type="AlphaFoldDB" id="A0AAN4UNJ8"/>
<comment type="subcellular location">
    <subcellularLocation>
        <location evidence="1">Cell envelope</location>
    </subcellularLocation>
</comment>
<dbReference type="InterPro" id="IPR058627">
    <property type="entry name" value="MdtA-like_C"/>
</dbReference>
<proteinExistence type="inferred from homology"/>
<keyword evidence="10" id="KW-1185">Reference proteome</keyword>
<dbReference type="EMBL" id="FNOB01000002">
    <property type="protein sequence ID" value="SDW31673.1"/>
    <property type="molecule type" value="Genomic_DNA"/>
</dbReference>
<evidence type="ECO:0000313" key="11">
    <source>
        <dbReference type="Proteomes" id="UP000634647"/>
    </source>
</evidence>
<evidence type="ECO:0000259" key="5">
    <source>
        <dbReference type="Pfam" id="PF25876"/>
    </source>
</evidence>
<feature type="chain" id="PRO_5042953440" evidence="4">
    <location>
        <begin position="25"/>
        <end position="366"/>
    </location>
</feature>
<keyword evidence="3" id="KW-0813">Transport</keyword>
<dbReference type="PANTHER" id="PTHR30469">
    <property type="entry name" value="MULTIDRUG RESISTANCE PROTEIN MDTA"/>
    <property type="match status" value="1"/>
</dbReference>
<evidence type="ECO:0000259" key="6">
    <source>
        <dbReference type="Pfam" id="PF25917"/>
    </source>
</evidence>
<accession>A0AAN4UNJ8</accession>
<feature type="domain" description="Multidrug resistance protein MdtA-like C-terminal permuted SH3" evidence="7">
    <location>
        <begin position="288"/>
        <end position="343"/>
    </location>
</feature>
<dbReference type="Proteomes" id="UP000199541">
    <property type="component" value="Unassembled WGS sequence"/>
</dbReference>
<dbReference type="Pfam" id="PF25917">
    <property type="entry name" value="BSH_RND"/>
    <property type="match status" value="1"/>
</dbReference>
<evidence type="ECO:0000256" key="1">
    <source>
        <dbReference type="ARBA" id="ARBA00004196"/>
    </source>
</evidence>